<keyword evidence="2" id="KW-1185">Reference proteome</keyword>
<dbReference type="RefSeq" id="WP_127337371.1">
    <property type="nucleotide sequence ID" value="NZ_QWDM01000003.1"/>
</dbReference>
<name>A0A434AAE3_9FLAO</name>
<dbReference type="OrthoDB" id="9814627at2"/>
<protein>
    <recommendedName>
        <fullName evidence="3">RHS repeat protein</fullName>
    </recommendedName>
</protein>
<sequence length="891" mass="99378">MTGVRSRNLIVGKNGYKYYDGFYELNVPVSSPPAYWYMDAQWGQFIKFNTHKSLRLSKILLLKNENSNLSKSAGTPTPSNFKGQIKFVDFFHEVNLFNGAAYRNNTVVGANKTWYGEYYNNVYDSQDLSGKDLEQKAIKTIIFDYALNTNSLAKNAPNLESTNYGRLTLNSVQFLGKESSKIIPPYKFSYINTANYDASKEDNWGYYKDNPSMWSLNKIITPLGAEISITYESDDFDKEAVSAQSTVLSTSDKNSGGIRVREISVKENSVVKSSIKYFYNIPGFAENKGDINYKSSGITSYMPSKTFKEVKYLSELPSPGVLYEYVTVKNYSTDNKLGSVQEYNFNVLTPDIASVATSLKIPNILEIEKLQNSPWGGASNGESYDLNFSRFSIKDMTATIGRLKQVKTFNNVGQLLFKTQNSYKDISNIRQGISEETFSIYKRVNDNSNLTYRLGSTSKIRFPNILESTSVAQGGYTATTFIDKLNFLTGEVLESHSTSSTGKSIMSKTIPAHIKYPKMGSKADDITYKNMLSQTAANYSYILNNGIWKETSVGITTWNNVWAYKDITGSVAEPTADKEKIWRKHKSYIWNGPKDPDGVATGYVSTNDTDDGFIWDLPAGVGVNVAQPSQWKQISETTLYDHFSAPLEMKDINGNYSSSKKGDNDSKIITTGNARYGEMFFAGAENISGTENTSAPSTNWLEQGLQMINARRSTTYFHTGKRSIEATNTSSFGVLLSGTLINGIPQHKAGKYKVSVWVEKTNADKAQLKVNGTVVNFMANSPSAGNWILKTAYIDVPSGNCTVYLSSNDTTTVYFDDLMLRPLASSIAGYVYNEWDELTYIIGNNGLATRFEYDKAGRLIKTYSEIIDDLPNGITGGFKLVKSNTYNNKYL</sequence>
<comment type="caution">
    <text evidence="1">The sequence shown here is derived from an EMBL/GenBank/DDBJ whole genome shotgun (WGS) entry which is preliminary data.</text>
</comment>
<proteinExistence type="predicted"/>
<dbReference type="AlphaFoldDB" id="A0A434AAE3"/>
<evidence type="ECO:0000313" key="1">
    <source>
        <dbReference type="EMBL" id="RUT71314.1"/>
    </source>
</evidence>
<dbReference type="Proteomes" id="UP000288102">
    <property type="component" value="Unassembled WGS sequence"/>
</dbReference>
<gene>
    <name evidence="1" type="ORF">D0817_05410</name>
</gene>
<evidence type="ECO:0000313" key="2">
    <source>
        <dbReference type="Proteomes" id="UP000288102"/>
    </source>
</evidence>
<accession>A0A434AAE3</accession>
<dbReference type="EMBL" id="QWDM01000003">
    <property type="protein sequence ID" value="RUT71314.1"/>
    <property type="molecule type" value="Genomic_DNA"/>
</dbReference>
<organism evidence="1 2">
    <name type="scientific">Flavobacterium cupreum</name>
    <dbReference type="NCBI Taxonomy" id="2133766"/>
    <lineage>
        <taxon>Bacteria</taxon>
        <taxon>Pseudomonadati</taxon>
        <taxon>Bacteroidota</taxon>
        <taxon>Flavobacteriia</taxon>
        <taxon>Flavobacteriales</taxon>
        <taxon>Flavobacteriaceae</taxon>
        <taxon>Flavobacterium</taxon>
    </lineage>
</organism>
<evidence type="ECO:0008006" key="3">
    <source>
        <dbReference type="Google" id="ProtNLM"/>
    </source>
</evidence>
<reference evidence="2" key="1">
    <citation type="journal article" date="2019" name="Syst. Appl. Microbiol.">
        <title>Flavobacterium circumlabens sp. nov. and Flavobacterium cupreum sp. nov., two psychrotrophic species isolated from Antarctic environmental samples.</title>
        <authorList>
            <person name="Kralova S."/>
            <person name="Busse H.-J."/>
            <person name="Svec P."/>
            <person name="Maslanova I."/>
            <person name="Stankova E."/>
            <person name="Bartak M."/>
            <person name="Sedlacek I."/>
        </authorList>
    </citation>
    <scope>NUCLEOTIDE SEQUENCE [LARGE SCALE GENOMIC DNA]</scope>
    <source>
        <strain evidence="2">CCM 8825</strain>
    </source>
</reference>